<dbReference type="CDD" id="cd10567">
    <property type="entry name" value="SWIB-MDM2_like"/>
    <property type="match status" value="2"/>
</dbReference>
<dbReference type="EMBL" id="NCVQ01000005">
    <property type="protein sequence ID" value="PWZ26946.1"/>
    <property type="molecule type" value="Genomic_DNA"/>
</dbReference>
<evidence type="ECO:0000313" key="4">
    <source>
        <dbReference type="EMBL" id="PWZ26948.1"/>
    </source>
</evidence>
<feature type="compositionally biased region" description="Low complexity" evidence="1">
    <location>
        <begin position="133"/>
        <end position="142"/>
    </location>
</feature>
<dbReference type="EMBL" id="NCVQ01000005">
    <property type="protein sequence ID" value="PWZ26948.1"/>
    <property type="molecule type" value="Genomic_DNA"/>
</dbReference>
<feature type="domain" description="DM2" evidence="2">
    <location>
        <begin position="385"/>
        <end position="464"/>
    </location>
</feature>
<protein>
    <submittedName>
        <fullName evidence="4">Upstream activation factor subunit spp27</fullName>
    </submittedName>
</protein>
<accession>A0A3L6F5L0</accession>
<organism evidence="3 5">
    <name type="scientific">Zea mays</name>
    <name type="common">Maize</name>
    <dbReference type="NCBI Taxonomy" id="4577"/>
    <lineage>
        <taxon>Eukaryota</taxon>
        <taxon>Viridiplantae</taxon>
        <taxon>Streptophyta</taxon>
        <taxon>Embryophyta</taxon>
        <taxon>Tracheophyta</taxon>
        <taxon>Spermatophyta</taxon>
        <taxon>Magnoliopsida</taxon>
        <taxon>Liliopsida</taxon>
        <taxon>Poales</taxon>
        <taxon>Poaceae</taxon>
        <taxon>PACMAD clade</taxon>
        <taxon>Panicoideae</taxon>
        <taxon>Andropogonodae</taxon>
        <taxon>Andropogoneae</taxon>
        <taxon>Tripsacinae</taxon>
        <taxon>Zea</taxon>
    </lineage>
</organism>
<dbReference type="InterPro" id="IPR019835">
    <property type="entry name" value="SWIB_domain"/>
</dbReference>
<feature type="region of interest" description="Disordered" evidence="1">
    <location>
        <begin position="189"/>
        <end position="232"/>
    </location>
</feature>
<feature type="compositionally biased region" description="Low complexity" evidence="1">
    <location>
        <begin position="189"/>
        <end position="203"/>
    </location>
</feature>
<evidence type="ECO:0000259" key="2">
    <source>
        <dbReference type="PROSITE" id="PS51925"/>
    </source>
</evidence>
<evidence type="ECO:0000313" key="5">
    <source>
        <dbReference type="Proteomes" id="UP000251960"/>
    </source>
</evidence>
<feature type="region of interest" description="Disordered" evidence="1">
    <location>
        <begin position="62"/>
        <end position="116"/>
    </location>
</feature>
<evidence type="ECO:0000256" key="1">
    <source>
        <dbReference type="SAM" id="MobiDB-lite"/>
    </source>
</evidence>
<dbReference type="EMBL" id="NCVQ01000005">
    <property type="protein sequence ID" value="PWZ26947.1"/>
    <property type="molecule type" value="Genomic_DNA"/>
</dbReference>
<dbReference type="AlphaFoldDB" id="A0A3L6F1F1"/>
<feature type="region of interest" description="Disordered" evidence="1">
    <location>
        <begin position="133"/>
        <end position="161"/>
    </location>
</feature>
<dbReference type="Gene3D" id="1.10.245.10">
    <property type="entry name" value="SWIB/MDM2 domain"/>
    <property type="match status" value="2"/>
</dbReference>
<dbReference type="InterPro" id="IPR003121">
    <property type="entry name" value="SWIB_MDM2_domain"/>
</dbReference>
<feature type="region of interest" description="Disordered" evidence="1">
    <location>
        <begin position="356"/>
        <end position="380"/>
    </location>
</feature>
<reference evidence="3 5" key="1">
    <citation type="journal article" date="2018" name="Nat. Genet.">
        <title>Extensive intraspecific gene order and gene structural variations between Mo17 and other maize genomes.</title>
        <authorList>
            <person name="Sun S."/>
            <person name="Zhou Y."/>
            <person name="Chen J."/>
            <person name="Shi J."/>
            <person name="Zhao H."/>
            <person name="Zhao H."/>
            <person name="Song W."/>
            <person name="Zhang M."/>
            <person name="Cui Y."/>
            <person name="Dong X."/>
            <person name="Liu H."/>
            <person name="Ma X."/>
            <person name="Jiao Y."/>
            <person name="Wang B."/>
            <person name="Wei X."/>
            <person name="Stein J.C."/>
            <person name="Glaubitz J.C."/>
            <person name="Lu F."/>
            <person name="Yu G."/>
            <person name="Liang C."/>
            <person name="Fengler K."/>
            <person name="Li B."/>
            <person name="Rafalski A."/>
            <person name="Schnable P.S."/>
            <person name="Ware D.H."/>
            <person name="Buckler E.S."/>
            <person name="Lai J."/>
        </authorList>
    </citation>
    <scope>NUCLEOTIDE SEQUENCE [LARGE SCALE GENOMIC DNA]</scope>
    <source>
        <strain evidence="5">cv. Missouri 17</strain>
        <tissue evidence="3">Seedling</tissue>
    </source>
</reference>
<dbReference type="SMART" id="SM00151">
    <property type="entry name" value="SWIB"/>
    <property type="match status" value="2"/>
</dbReference>
<evidence type="ECO:0000313" key="3">
    <source>
        <dbReference type="EMBL" id="PWZ26946.1"/>
    </source>
</evidence>
<dbReference type="Proteomes" id="UP000251960">
    <property type="component" value="Chromosome 4"/>
</dbReference>
<comment type="caution">
    <text evidence="3">The sequence shown here is derived from an EMBL/GenBank/DDBJ whole genome shotgun (WGS) entry which is preliminary data.</text>
</comment>
<dbReference type="PANTHER" id="PTHR13844">
    <property type="entry name" value="SWI/SNF-RELATED MATRIX-ASSOCIATED ACTIN-DEPENDENT REGULATOR OF CHROMATIN SUBFAMILY D"/>
    <property type="match status" value="1"/>
</dbReference>
<feature type="domain" description="DM2" evidence="2">
    <location>
        <begin position="279"/>
        <end position="356"/>
    </location>
</feature>
<dbReference type="SUPFAM" id="SSF47592">
    <property type="entry name" value="SWIB/MDM2 domain"/>
    <property type="match status" value="2"/>
</dbReference>
<dbReference type="Pfam" id="PF02201">
    <property type="entry name" value="SWIB"/>
    <property type="match status" value="2"/>
</dbReference>
<gene>
    <name evidence="3" type="ORF">Zm00014a_015513</name>
</gene>
<accession>A0A3L6F1F1</accession>
<name>A0A3L6F1F1_MAIZE</name>
<feature type="compositionally biased region" description="Basic and acidic residues" evidence="1">
    <location>
        <begin position="356"/>
        <end position="374"/>
    </location>
</feature>
<feature type="compositionally biased region" description="Low complexity" evidence="1">
    <location>
        <begin position="78"/>
        <end position="93"/>
    </location>
</feature>
<dbReference type="InterPro" id="IPR036885">
    <property type="entry name" value="SWIB_MDM2_dom_sf"/>
</dbReference>
<dbReference type="PROSITE" id="PS51925">
    <property type="entry name" value="SWIB_MDM2"/>
    <property type="match status" value="2"/>
</dbReference>
<sequence length="469" mass="50622">MLSDQELAQYVESLVQHTAAQGGTGISADAVVRQLGAQLGVDLSPKAQLIRSVLVALLGPAAAPAPDPAGSRKDPFDPATAAAAGGPRAETPPQQMHFSTAAASSAPAPSPAVPHFFPQQHQHQMQYFLSAPQQYQHQQQQQRAGASPSPFDIPASYRYGHQPLPQADQAQLQRLVQLQHQQQQLAAAARVAAAAAPTPGESPRAPEPPPAPAPAASKKNRSRHSLHSPGTRHGYVPCSKLSALAVICWCSACSLNSVFLLWQCSSASVGAKRKGGPGGLNKVCGVSPELQAIVGEPAMARTEIVKQLWAYIRRNNLQDPNNKRKIICNDELRLVFETDSTDMFQMNKLLSKHIRPLESKNDSKPEAKKLKPQGDEPISSVETDVNQLPLMVSDALATFFGTGEREMVHSEAVKRVWDHIKSNDLEDPENPTVILCDSKLKQLFGRESLTAHGVSELLSDHLYTQSTNI</sequence>
<proteinExistence type="predicted"/>